<reference evidence="3" key="1">
    <citation type="submission" date="2025-08" db="UniProtKB">
        <authorList>
            <consortium name="Ensembl"/>
        </authorList>
    </citation>
    <scope>IDENTIFICATION</scope>
</reference>
<evidence type="ECO:0000259" key="2">
    <source>
        <dbReference type="PROSITE" id="PS50188"/>
    </source>
</evidence>
<dbReference type="PANTHER" id="PTHR24103">
    <property type="entry name" value="E3 UBIQUITIN-PROTEIN LIGASE TRIM"/>
    <property type="match status" value="1"/>
</dbReference>
<dbReference type="GeneTree" id="ENSGT00940000160531"/>
<dbReference type="STRING" id="1676925.ENSPKIP00000027136"/>
<reference evidence="3" key="2">
    <citation type="submission" date="2025-09" db="UniProtKB">
        <authorList>
            <consortium name="Ensembl"/>
        </authorList>
    </citation>
    <scope>IDENTIFICATION</scope>
</reference>
<dbReference type="CDD" id="cd13733">
    <property type="entry name" value="SPRY_PRY_C-I_1"/>
    <property type="match status" value="1"/>
</dbReference>
<sequence length="553" mass="63425">MEVKELQQGSSSQIADLQFQLQEKTRKLRRTSEQLNINMDLNSKLVLQILELQGIIWDLERGVSNTTDASQIPDLLHLLESKINQLENTTTDESKTVLKIFTLQSIIRELRREASNVTVPDHVIEIQMKLEQKTKDLEGVLAQLKSKKDENSQLLAKIVELQDKVSEVKASNQTASILISGMTKKLRDVEEKYGRLQKNYSDLQTQFRAKEEAYEQLKTRHAELLKKLNGATEINSKLQRQLDDKDEEYSILQIKYDELRKQLKQKNENCSRLQSEYNELKDNLEARKVEELRLQDNYLDLRKQLTEKETQYSRLKSKYEDLQNELSEKTADFNKLQKKFNDVQKGLNEENDFKIKTDDISLDPSTAHPKLILSSNDRVVVVGSVRQNIPDSTQRFDVVMAVLGREGFASGRHYWEVSMGQRSCYGVGMASGSAQRQGRISLNPSNGYWGIMKNRRDQVFAMATPRVSLNLHTQPHSVGVLLDYEKGQISFYNLDTRSHIYTFSRNAFEGKLFPFILSCEDAAKDDGPIIMSPAPEDVSWLEKLGGKSARSLP</sequence>
<feature type="domain" description="B30.2/SPRY" evidence="2">
    <location>
        <begin position="339"/>
        <end position="536"/>
    </location>
</feature>
<dbReference type="InterPro" id="IPR003879">
    <property type="entry name" value="Butyrophylin_SPRY"/>
</dbReference>
<keyword evidence="4" id="KW-1185">Reference proteome</keyword>
<evidence type="ECO:0000256" key="1">
    <source>
        <dbReference type="SAM" id="Coils"/>
    </source>
</evidence>
<dbReference type="InterPro" id="IPR006574">
    <property type="entry name" value="PRY"/>
</dbReference>
<dbReference type="Ensembl" id="ENSPKIT00000007901.1">
    <property type="protein sequence ID" value="ENSPKIP00000027136.1"/>
    <property type="gene ID" value="ENSPKIG00000009324.1"/>
</dbReference>
<dbReference type="InterPro" id="IPR013320">
    <property type="entry name" value="ConA-like_dom_sf"/>
</dbReference>
<accession>A0A3B3SAV8</accession>
<dbReference type="InterPro" id="IPR003877">
    <property type="entry name" value="SPRY_dom"/>
</dbReference>
<protein>
    <recommendedName>
        <fullName evidence="2">B30.2/SPRY domain-containing protein</fullName>
    </recommendedName>
</protein>
<dbReference type="SUPFAM" id="SSF49899">
    <property type="entry name" value="Concanavalin A-like lectins/glucanases"/>
    <property type="match status" value="1"/>
</dbReference>
<dbReference type="AlphaFoldDB" id="A0A3B3SAV8"/>
<evidence type="ECO:0000313" key="4">
    <source>
        <dbReference type="Proteomes" id="UP000261540"/>
    </source>
</evidence>
<dbReference type="SMART" id="SM00449">
    <property type="entry name" value="SPRY"/>
    <property type="match status" value="1"/>
</dbReference>
<dbReference type="FunFam" id="2.60.120.920:FF:000004">
    <property type="entry name" value="Butyrophilin subfamily 1 member A1"/>
    <property type="match status" value="1"/>
</dbReference>
<dbReference type="PRINTS" id="PR01407">
    <property type="entry name" value="BUTYPHLNCDUF"/>
</dbReference>
<keyword evidence="1" id="KW-0175">Coiled coil</keyword>
<name>A0A3B3SAV8_9TELE</name>
<dbReference type="Proteomes" id="UP000261540">
    <property type="component" value="Unplaced"/>
</dbReference>
<dbReference type="InterPro" id="IPR050143">
    <property type="entry name" value="TRIM/RBCC"/>
</dbReference>
<dbReference type="SMART" id="SM00589">
    <property type="entry name" value="PRY"/>
    <property type="match status" value="1"/>
</dbReference>
<dbReference type="Gene3D" id="2.60.120.920">
    <property type="match status" value="1"/>
</dbReference>
<dbReference type="SUPFAM" id="SSF57997">
    <property type="entry name" value="Tropomyosin"/>
    <property type="match status" value="1"/>
</dbReference>
<dbReference type="Pfam" id="PF00622">
    <property type="entry name" value="SPRY"/>
    <property type="match status" value="1"/>
</dbReference>
<dbReference type="PROSITE" id="PS50188">
    <property type="entry name" value="B302_SPRY"/>
    <property type="match status" value="1"/>
</dbReference>
<organism evidence="3 4">
    <name type="scientific">Paramormyrops kingsleyae</name>
    <dbReference type="NCBI Taxonomy" id="1676925"/>
    <lineage>
        <taxon>Eukaryota</taxon>
        <taxon>Metazoa</taxon>
        <taxon>Chordata</taxon>
        <taxon>Craniata</taxon>
        <taxon>Vertebrata</taxon>
        <taxon>Euteleostomi</taxon>
        <taxon>Actinopterygii</taxon>
        <taxon>Neopterygii</taxon>
        <taxon>Teleostei</taxon>
        <taxon>Osteoglossocephala</taxon>
        <taxon>Osteoglossomorpha</taxon>
        <taxon>Osteoglossiformes</taxon>
        <taxon>Mormyridae</taxon>
        <taxon>Paramormyrops</taxon>
    </lineage>
</organism>
<evidence type="ECO:0000313" key="3">
    <source>
        <dbReference type="Ensembl" id="ENSPKIP00000027136.1"/>
    </source>
</evidence>
<dbReference type="Pfam" id="PF13765">
    <property type="entry name" value="PRY"/>
    <property type="match status" value="1"/>
</dbReference>
<dbReference type="InterPro" id="IPR043136">
    <property type="entry name" value="B30.2/SPRY_sf"/>
</dbReference>
<dbReference type="InterPro" id="IPR001870">
    <property type="entry name" value="B30.2/SPRY"/>
</dbReference>
<proteinExistence type="predicted"/>
<dbReference type="Gene3D" id="1.10.287.1490">
    <property type="match status" value="1"/>
</dbReference>
<feature type="coiled-coil region" evidence="1">
    <location>
        <begin position="127"/>
        <end position="339"/>
    </location>
</feature>